<proteinExistence type="predicted"/>
<keyword evidence="2" id="KW-1185">Reference proteome</keyword>
<evidence type="ECO:0000313" key="2">
    <source>
        <dbReference type="Proteomes" id="UP000826271"/>
    </source>
</evidence>
<comment type="caution">
    <text evidence="1">The sequence shown here is derived from an EMBL/GenBank/DDBJ whole genome shotgun (WGS) entry which is preliminary data.</text>
</comment>
<dbReference type="PANTHER" id="PTHR33710:SF62">
    <property type="entry name" value="DUF4283 DOMAIN PROTEIN"/>
    <property type="match status" value="1"/>
</dbReference>
<gene>
    <name evidence="1" type="ORF">BUALT_Bualt14G0041100</name>
</gene>
<accession>A0AAV6WHY8</accession>
<organism evidence="1 2">
    <name type="scientific">Buddleja alternifolia</name>
    <dbReference type="NCBI Taxonomy" id="168488"/>
    <lineage>
        <taxon>Eukaryota</taxon>
        <taxon>Viridiplantae</taxon>
        <taxon>Streptophyta</taxon>
        <taxon>Embryophyta</taxon>
        <taxon>Tracheophyta</taxon>
        <taxon>Spermatophyta</taxon>
        <taxon>Magnoliopsida</taxon>
        <taxon>eudicotyledons</taxon>
        <taxon>Gunneridae</taxon>
        <taxon>Pentapetalae</taxon>
        <taxon>asterids</taxon>
        <taxon>lamiids</taxon>
        <taxon>Lamiales</taxon>
        <taxon>Scrophulariaceae</taxon>
        <taxon>Buddlejeae</taxon>
        <taxon>Buddleja</taxon>
    </lineage>
</organism>
<name>A0AAV6WHY8_9LAMI</name>
<dbReference type="PANTHER" id="PTHR33710">
    <property type="entry name" value="BNAC02G09200D PROTEIN"/>
    <property type="match status" value="1"/>
</dbReference>
<evidence type="ECO:0000313" key="1">
    <source>
        <dbReference type="EMBL" id="KAG8369699.1"/>
    </source>
</evidence>
<reference evidence="1" key="1">
    <citation type="submission" date="2019-10" db="EMBL/GenBank/DDBJ databases">
        <authorList>
            <person name="Zhang R."/>
            <person name="Pan Y."/>
            <person name="Wang J."/>
            <person name="Ma R."/>
            <person name="Yu S."/>
        </authorList>
    </citation>
    <scope>NUCLEOTIDE SEQUENCE</scope>
    <source>
        <strain evidence="1">LA-IB0</strain>
        <tissue evidence="1">Leaf</tissue>
    </source>
</reference>
<dbReference type="Proteomes" id="UP000826271">
    <property type="component" value="Unassembled WGS sequence"/>
</dbReference>
<dbReference type="EMBL" id="WHWC01000014">
    <property type="protein sequence ID" value="KAG8369699.1"/>
    <property type="molecule type" value="Genomic_DNA"/>
</dbReference>
<sequence length="200" mass="22080">MFLKKNVDNVGTSNSDQVVVKTSNVLDQNLIDRSNSLDDPVINAAVYAIKAVYGAHLDKESSLSQSQVESSSNGFEFIAATPQFGPPNSPPNPTHPHFSVEHNCESDIIRALTAGSSKAVKLFLPTKPTLTWLVGGDLSIILHLNEQNGSADPSIHDIEHFNDMILDYRLIDLGYEASPFMWTNNQLWQRLDRFLASNLS</sequence>
<dbReference type="AlphaFoldDB" id="A0AAV6WHY8"/>
<protein>
    <submittedName>
        <fullName evidence="1">Uncharacterized protein</fullName>
    </submittedName>
</protein>